<accession>A0A1I5S325</accession>
<protein>
    <submittedName>
        <fullName evidence="2">Uncharacterized protein</fullName>
    </submittedName>
</protein>
<reference evidence="2 3" key="1">
    <citation type="submission" date="2016-10" db="EMBL/GenBank/DDBJ databases">
        <authorList>
            <person name="de Groot N.N."/>
        </authorList>
    </citation>
    <scope>NUCLEOTIDE SEQUENCE [LARGE SCALE GENOMIC DNA]</scope>
    <source>
        <strain evidence="2 3">DSM 19547</strain>
    </source>
</reference>
<proteinExistence type="predicted"/>
<dbReference type="Proteomes" id="UP000199356">
    <property type="component" value="Unassembled WGS sequence"/>
</dbReference>
<gene>
    <name evidence="2" type="ORF">SAMN04488047_11014</name>
</gene>
<dbReference type="OrthoDB" id="7877213at2"/>
<evidence type="ECO:0000313" key="3">
    <source>
        <dbReference type="Proteomes" id="UP000199356"/>
    </source>
</evidence>
<dbReference type="AlphaFoldDB" id="A0A1I5S325"/>
<dbReference type="EMBL" id="FOXA01000010">
    <property type="protein sequence ID" value="SFP65057.1"/>
    <property type="molecule type" value="Genomic_DNA"/>
</dbReference>
<evidence type="ECO:0000256" key="1">
    <source>
        <dbReference type="SAM" id="MobiDB-lite"/>
    </source>
</evidence>
<organism evidence="2 3">
    <name type="scientific">Tranquillimonas alkanivorans</name>
    <dbReference type="NCBI Taxonomy" id="441119"/>
    <lineage>
        <taxon>Bacteria</taxon>
        <taxon>Pseudomonadati</taxon>
        <taxon>Pseudomonadota</taxon>
        <taxon>Alphaproteobacteria</taxon>
        <taxon>Rhodobacterales</taxon>
        <taxon>Roseobacteraceae</taxon>
        <taxon>Tranquillimonas</taxon>
    </lineage>
</organism>
<evidence type="ECO:0000313" key="2">
    <source>
        <dbReference type="EMBL" id="SFP65057.1"/>
    </source>
</evidence>
<name>A0A1I5S325_9RHOB</name>
<sequence>MLDFEPHRTARTTSPAGAVSGPGRAWRPMPQGAGADLAPLREVLGPDPARALACMVELGLSDDEIARYYRCPVERLAPALRVLRAAA</sequence>
<feature type="region of interest" description="Disordered" evidence="1">
    <location>
        <begin position="1"/>
        <end position="32"/>
    </location>
</feature>
<keyword evidence="3" id="KW-1185">Reference proteome</keyword>
<dbReference type="RefSeq" id="WP_093422536.1">
    <property type="nucleotide sequence ID" value="NZ_FOXA01000010.1"/>
</dbReference>